<dbReference type="GO" id="GO:0000160">
    <property type="term" value="P:phosphorelay signal transduction system"/>
    <property type="evidence" value="ECO:0007669"/>
    <property type="project" value="UniProtKB-KW"/>
</dbReference>
<comment type="caution">
    <text evidence="5">The sequence shown here is derived from an EMBL/GenBank/DDBJ whole genome shotgun (WGS) entry which is preliminary data.</text>
</comment>
<keyword evidence="2" id="KW-0902">Two-component regulatory system</keyword>
<dbReference type="RefSeq" id="WP_190470377.1">
    <property type="nucleotide sequence ID" value="NZ_JACJPW010000078.1"/>
</dbReference>
<dbReference type="SMART" id="SM00448">
    <property type="entry name" value="REC"/>
    <property type="match status" value="1"/>
</dbReference>
<organism evidence="5 6">
    <name type="scientific">Aerosakkonema funiforme FACHB-1375</name>
    <dbReference type="NCBI Taxonomy" id="2949571"/>
    <lineage>
        <taxon>Bacteria</taxon>
        <taxon>Bacillati</taxon>
        <taxon>Cyanobacteriota</taxon>
        <taxon>Cyanophyceae</taxon>
        <taxon>Oscillatoriophycideae</taxon>
        <taxon>Aerosakkonematales</taxon>
        <taxon>Aerosakkonemataceae</taxon>
        <taxon>Aerosakkonema</taxon>
    </lineage>
</organism>
<dbReference type="EMBL" id="JACJPW010000078">
    <property type="protein sequence ID" value="MBD2184287.1"/>
    <property type="molecule type" value="Genomic_DNA"/>
</dbReference>
<evidence type="ECO:0000256" key="3">
    <source>
        <dbReference type="PROSITE-ProRule" id="PRU00169"/>
    </source>
</evidence>
<dbReference type="SUPFAM" id="SSF52172">
    <property type="entry name" value="CheY-like"/>
    <property type="match status" value="1"/>
</dbReference>
<gene>
    <name evidence="5" type="ORF">H6G03_25000</name>
</gene>
<reference evidence="5" key="2">
    <citation type="submission" date="2020-08" db="EMBL/GenBank/DDBJ databases">
        <authorList>
            <person name="Chen M."/>
            <person name="Teng W."/>
            <person name="Zhao L."/>
            <person name="Hu C."/>
            <person name="Zhou Y."/>
            <person name="Han B."/>
            <person name="Song L."/>
            <person name="Shu W."/>
        </authorList>
    </citation>
    <scope>NUCLEOTIDE SEQUENCE</scope>
    <source>
        <strain evidence="5">FACHB-1375</strain>
    </source>
</reference>
<evidence type="ECO:0000256" key="1">
    <source>
        <dbReference type="ARBA" id="ARBA00022553"/>
    </source>
</evidence>
<feature type="domain" description="Response regulatory" evidence="4">
    <location>
        <begin position="17"/>
        <end position="134"/>
    </location>
</feature>
<evidence type="ECO:0000256" key="2">
    <source>
        <dbReference type="ARBA" id="ARBA00023012"/>
    </source>
</evidence>
<keyword evidence="6" id="KW-1185">Reference proteome</keyword>
<evidence type="ECO:0000313" key="6">
    <source>
        <dbReference type="Proteomes" id="UP000641646"/>
    </source>
</evidence>
<dbReference type="PANTHER" id="PTHR45339:SF1">
    <property type="entry name" value="HYBRID SIGNAL TRANSDUCTION HISTIDINE KINASE J"/>
    <property type="match status" value="1"/>
</dbReference>
<dbReference type="InterPro" id="IPR001789">
    <property type="entry name" value="Sig_transdc_resp-reg_receiver"/>
</dbReference>
<proteinExistence type="predicted"/>
<evidence type="ECO:0000259" key="4">
    <source>
        <dbReference type="PROSITE" id="PS50110"/>
    </source>
</evidence>
<dbReference type="Pfam" id="PF00072">
    <property type="entry name" value="Response_reg"/>
    <property type="match status" value="1"/>
</dbReference>
<feature type="modified residue" description="4-aspartylphosphate" evidence="3">
    <location>
        <position position="67"/>
    </location>
</feature>
<protein>
    <submittedName>
        <fullName evidence="5">Response regulator</fullName>
    </submittedName>
</protein>
<dbReference type="PANTHER" id="PTHR45339">
    <property type="entry name" value="HYBRID SIGNAL TRANSDUCTION HISTIDINE KINASE J"/>
    <property type="match status" value="1"/>
</dbReference>
<dbReference type="AlphaFoldDB" id="A0A926VK86"/>
<name>A0A926VK86_9CYAN</name>
<dbReference type="InterPro" id="IPR011006">
    <property type="entry name" value="CheY-like_superfamily"/>
</dbReference>
<dbReference type="PROSITE" id="PS50110">
    <property type="entry name" value="RESPONSE_REGULATORY"/>
    <property type="match status" value="1"/>
</dbReference>
<sequence>MQFSSKHTAPFTASRPLVLVVDDNEDNLLLISLAVEQLFNCSSIAAANGETAIILAELYQPDLILLDIVLPDLDGVEAISRLKQHSQTKTIPIVAVTALAKEEDCDRIMAAGCNGYISKPYMLEDLETVIYRHLRIPSLV</sequence>
<reference evidence="5" key="1">
    <citation type="journal article" date="2015" name="ISME J.">
        <title>Draft Genome Sequence of Streptomyces incarnatus NRRL8089, which Produces the Nucleoside Antibiotic Sinefungin.</title>
        <authorList>
            <person name="Oshima K."/>
            <person name="Hattori M."/>
            <person name="Shimizu H."/>
            <person name="Fukuda K."/>
            <person name="Nemoto M."/>
            <person name="Inagaki K."/>
            <person name="Tamura T."/>
        </authorList>
    </citation>
    <scope>NUCLEOTIDE SEQUENCE</scope>
    <source>
        <strain evidence="5">FACHB-1375</strain>
    </source>
</reference>
<dbReference type="Proteomes" id="UP000641646">
    <property type="component" value="Unassembled WGS sequence"/>
</dbReference>
<evidence type="ECO:0000313" key="5">
    <source>
        <dbReference type="EMBL" id="MBD2184287.1"/>
    </source>
</evidence>
<dbReference type="Gene3D" id="3.40.50.2300">
    <property type="match status" value="1"/>
</dbReference>
<keyword evidence="1 3" id="KW-0597">Phosphoprotein</keyword>
<accession>A0A926VK86</accession>